<keyword evidence="2" id="KW-1185">Reference proteome</keyword>
<dbReference type="AlphaFoldDB" id="A0A6G0T2R4"/>
<evidence type="ECO:0000313" key="2">
    <source>
        <dbReference type="Proteomes" id="UP000475862"/>
    </source>
</evidence>
<evidence type="ECO:0000313" key="1">
    <source>
        <dbReference type="EMBL" id="KAE9524635.1"/>
    </source>
</evidence>
<gene>
    <name evidence="1" type="ORF">AGLY_014685</name>
</gene>
<sequence>MPVNAFVNWPLPTLADVKVHRRYADARNLASSLIGRSWGSGRFSATRHQTITSSFTGRLKSIDLQSAELRVHRAAVHELQFAPSCNPPGSCSRRSCIHRSCSPRAASPPSWQSAELPVHELQSHLCSELLAELPVRPRLQSAELQSAEMQSVVMQSTELQSAELQSAELQSAELQSAFKEPSADDKFMESSVVDELLSIISTPRSSATLDTIDFQQSDYMSLEEIFNSISSLD</sequence>
<protein>
    <submittedName>
        <fullName evidence="1">Uncharacterized protein</fullName>
    </submittedName>
</protein>
<dbReference type="Proteomes" id="UP000475862">
    <property type="component" value="Unassembled WGS sequence"/>
</dbReference>
<comment type="caution">
    <text evidence="1">The sequence shown here is derived from an EMBL/GenBank/DDBJ whole genome shotgun (WGS) entry which is preliminary data.</text>
</comment>
<organism evidence="1 2">
    <name type="scientific">Aphis glycines</name>
    <name type="common">Soybean aphid</name>
    <dbReference type="NCBI Taxonomy" id="307491"/>
    <lineage>
        <taxon>Eukaryota</taxon>
        <taxon>Metazoa</taxon>
        <taxon>Ecdysozoa</taxon>
        <taxon>Arthropoda</taxon>
        <taxon>Hexapoda</taxon>
        <taxon>Insecta</taxon>
        <taxon>Pterygota</taxon>
        <taxon>Neoptera</taxon>
        <taxon>Paraneoptera</taxon>
        <taxon>Hemiptera</taxon>
        <taxon>Sternorrhyncha</taxon>
        <taxon>Aphidomorpha</taxon>
        <taxon>Aphidoidea</taxon>
        <taxon>Aphididae</taxon>
        <taxon>Aphidini</taxon>
        <taxon>Aphis</taxon>
        <taxon>Aphis</taxon>
    </lineage>
</organism>
<name>A0A6G0T2R4_APHGL</name>
<accession>A0A6G0T2R4</accession>
<reference evidence="1 2" key="1">
    <citation type="submission" date="2019-08" db="EMBL/GenBank/DDBJ databases">
        <title>The genome of the soybean aphid Biotype 1, its phylome, world population structure and adaptation to the North American continent.</title>
        <authorList>
            <person name="Giordano R."/>
            <person name="Donthu R.K."/>
            <person name="Hernandez A.G."/>
            <person name="Wright C.L."/>
            <person name="Zimin A.V."/>
        </authorList>
    </citation>
    <scope>NUCLEOTIDE SEQUENCE [LARGE SCALE GENOMIC DNA]</scope>
    <source>
        <tissue evidence="1">Whole aphids</tissue>
    </source>
</reference>
<dbReference type="EMBL" id="VYZN01000065">
    <property type="protein sequence ID" value="KAE9524635.1"/>
    <property type="molecule type" value="Genomic_DNA"/>
</dbReference>
<proteinExistence type="predicted"/>